<keyword evidence="12" id="KW-1185">Reference proteome</keyword>
<dbReference type="InterPro" id="IPR036640">
    <property type="entry name" value="ABC1_TM_sf"/>
</dbReference>
<dbReference type="PROSITE" id="PS00211">
    <property type="entry name" value="ABC_TRANSPORTER_1"/>
    <property type="match status" value="1"/>
</dbReference>
<evidence type="ECO:0000256" key="1">
    <source>
        <dbReference type="ARBA" id="ARBA00004585"/>
    </source>
</evidence>
<dbReference type="Pfam" id="PF06472">
    <property type="entry name" value="ABC_membrane_2"/>
    <property type="match status" value="1"/>
</dbReference>
<organism evidence="11 12">
    <name type="scientific">Mesorhabditis spiculigera</name>
    <dbReference type="NCBI Taxonomy" id="96644"/>
    <lineage>
        <taxon>Eukaryota</taxon>
        <taxon>Metazoa</taxon>
        <taxon>Ecdysozoa</taxon>
        <taxon>Nematoda</taxon>
        <taxon>Chromadorea</taxon>
        <taxon>Rhabditida</taxon>
        <taxon>Rhabditina</taxon>
        <taxon>Rhabditomorpha</taxon>
        <taxon>Rhabditoidea</taxon>
        <taxon>Rhabditidae</taxon>
        <taxon>Mesorhabditinae</taxon>
        <taxon>Mesorhabditis</taxon>
    </lineage>
</organism>
<dbReference type="InterPro" id="IPR017871">
    <property type="entry name" value="ABC_transporter-like_CS"/>
</dbReference>
<evidence type="ECO:0000313" key="12">
    <source>
        <dbReference type="Proteomes" id="UP001177023"/>
    </source>
</evidence>
<dbReference type="PANTHER" id="PTHR11384">
    <property type="entry name" value="ATP-BINDING CASSETTE, SUB-FAMILY D MEMBER"/>
    <property type="match status" value="1"/>
</dbReference>
<dbReference type="GO" id="GO:0016887">
    <property type="term" value="F:ATP hydrolysis activity"/>
    <property type="evidence" value="ECO:0007669"/>
    <property type="project" value="InterPro"/>
</dbReference>
<feature type="domain" description="ABC transmembrane type-1" evidence="10">
    <location>
        <begin position="249"/>
        <end position="499"/>
    </location>
</feature>
<accession>A0AA36C518</accession>
<dbReference type="EMBL" id="CATQJA010000158">
    <property type="protein sequence ID" value="CAJ0557926.1"/>
    <property type="molecule type" value="Genomic_DNA"/>
</dbReference>
<dbReference type="GO" id="GO:0015910">
    <property type="term" value="P:long-chain fatty acid import into peroxisome"/>
    <property type="evidence" value="ECO:0007669"/>
    <property type="project" value="TreeGrafter"/>
</dbReference>
<evidence type="ECO:0000259" key="9">
    <source>
        <dbReference type="PROSITE" id="PS50893"/>
    </source>
</evidence>
<evidence type="ECO:0000256" key="7">
    <source>
        <dbReference type="ARBA" id="ARBA00022989"/>
    </source>
</evidence>
<reference evidence="11" key="1">
    <citation type="submission" date="2023-06" db="EMBL/GenBank/DDBJ databases">
        <authorList>
            <person name="Delattre M."/>
        </authorList>
    </citation>
    <scope>NUCLEOTIDE SEQUENCE</scope>
    <source>
        <strain evidence="11">AF72</strain>
    </source>
</reference>
<dbReference type="GO" id="GO:0006635">
    <property type="term" value="P:fatty acid beta-oxidation"/>
    <property type="evidence" value="ECO:0007669"/>
    <property type="project" value="TreeGrafter"/>
</dbReference>
<dbReference type="GO" id="GO:0007031">
    <property type="term" value="P:peroxisome organization"/>
    <property type="evidence" value="ECO:0007669"/>
    <property type="project" value="TreeGrafter"/>
</dbReference>
<dbReference type="Proteomes" id="UP001177023">
    <property type="component" value="Unassembled WGS sequence"/>
</dbReference>
<dbReference type="InterPro" id="IPR003593">
    <property type="entry name" value="AAA+_ATPase"/>
</dbReference>
<sequence length="823" mass="93670">MTMIPIADDAYDKVWFLPDTSPPMIMKTTRPRDDTYSYLRELEKLKEMSHENVVQHYDSPTEYRRAKVLNGDEVKGEDVYKRDIYGAGWVVRLVEGCTERDPWQRLNVEQALVLCEAAARGFVNYHAKPFQNSCQERLIPSIRYADEGDEAHSDTEEKIGFPELLSVADSIFRPMKRWNRRNVSSLKIGHGDVGNPVEPDGALYCRIGRDFVDMEAVWTGNCEKQKASCCDEKRILIPRLFCGETFYMVLIAISLLCRTYADVWMIMTSTKIEAAIIERDVGEFVRSVMSYILAMPAISVVNALLKFSLSELKLRFRSRLTKELYQKYLKGFTFYKMSNLDNRIANADQLLTQDVDKFCEGLVELYSNLSKPVVDVALYVGKLGGALGWQAPAMLGCYLLASGVFLTNLRKPIGRLTVEEQGLEGEFRFVNSRLIMNSEEIAFYQGQNREKTTILSSFDALVAHLRKVILFRFNIGFVDNIVAKYFATVVGWFAVSRAFFDLKDERMMAKSKNELIQDYYNSGRMMFRLAEALGRLALAGREMTRLAGFTSRVDGLIRVLDDLDKGSYQRTMVSDQSSTSGENQTLINSSAAGSGQLVTEDNVIRFEAVPLVTPNGDVLVKSLDLEVPSGTNVLVCGPNGCGKSSLFRVLGELWPLFGGRLTKPAKGKLFYVPQRPYMTLGTLRDQVIYPDKHFDMLKKGIRDEDLEEMLENVQLGHILAREGGWETTQDWMDVLSGGEKQRIAMARLFYHRPQFAILDECTSAVSVDVEGDMYRLCREKNITLFTVSHRKSLWVHHEYYLYMDGRGNYQFKRIEEGTEHFGS</sequence>
<dbReference type="CDD" id="cd03223">
    <property type="entry name" value="ABCD_peroxisomal_ALDP"/>
    <property type="match status" value="1"/>
</dbReference>
<dbReference type="GO" id="GO:0005524">
    <property type="term" value="F:ATP binding"/>
    <property type="evidence" value="ECO:0007669"/>
    <property type="project" value="UniProtKB-KW"/>
</dbReference>
<dbReference type="InterPro" id="IPR011527">
    <property type="entry name" value="ABC1_TM_dom"/>
</dbReference>
<proteinExistence type="inferred from homology"/>
<dbReference type="SUPFAM" id="SSF52540">
    <property type="entry name" value="P-loop containing nucleoside triphosphate hydrolases"/>
    <property type="match status" value="1"/>
</dbReference>
<dbReference type="InterPro" id="IPR050835">
    <property type="entry name" value="ABC_transporter_sub-D"/>
</dbReference>
<evidence type="ECO:0000256" key="3">
    <source>
        <dbReference type="ARBA" id="ARBA00022448"/>
    </source>
</evidence>
<evidence type="ECO:0000313" key="11">
    <source>
        <dbReference type="EMBL" id="CAJ0557926.1"/>
    </source>
</evidence>
<evidence type="ECO:0000256" key="6">
    <source>
        <dbReference type="ARBA" id="ARBA00022840"/>
    </source>
</evidence>
<dbReference type="PROSITE" id="PS50893">
    <property type="entry name" value="ABC_TRANSPORTER_2"/>
    <property type="match status" value="1"/>
</dbReference>
<evidence type="ECO:0008006" key="13">
    <source>
        <dbReference type="Google" id="ProtNLM"/>
    </source>
</evidence>
<evidence type="ECO:0000259" key="10">
    <source>
        <dbReference type="PROSITE" id="PS50929"/>
    </source>
</evidence>
<dbReference type="GO" id="GO:0005778">
    <property type="term" value="C:peroxisomal membrane"/>
    <property type="evidence" value="ECO:0007669"/>
    <property type="project" value="UniProtKB-SubCell"/>
</dbReference>
<dbReference type="InterPro" id="IPR027417">
    <property type="entry name" value="P-loop_NTPase"/>
</dbReference>
<dbReference type="Gene3D" id="1.20.1560.10">
    <property type="entry name" value="ABC transporter type 1, transmembrane domain"/>
    <property type="match status" value="1"/>
</dbReference>
<protein>
    <recommendedName>
        <fullName evidence="13">ATP-binding cassette sub-family D member 3</fullName>
    </recommendedName>
</protein>
<evidence type="ECO:0000256" key="4">
    <source>
        <dbReference type="ARBA" id="ARBA00022692"/>
    </source>
</evidence>
<evidence type="ECO:0000256" key="5">
    <source>
        <dbReference type="ARBA" id="ARBA00022741"/>
    </source>
</evidence>
<dbReference type="PANTHER" id="PTHR11384:SF62">
    <property type="entry name" value="ATP-BINDING CASSETTE SUB-FAMILY D MEMBER 3"/>
    <property type="match status" value="1"/>
</dbReference>
<comment type="subcellular location">
    <subcellularLocation>
        <location evidence="1">Peroxisome membrane</location>
        <topology evidence="1">Multi-pass membrane protein</topology>
    </subcellularLocation>
</comment>
<dbReference type="Pfam" id="PF00005">
    <property type="entry name" value="ABC_tran"/>
    <property type="match status" value="1"/>
</dbReference>
<feature type="domain" description="ABC transporter" evidence="9">
    <location>
        <begin position="604"/>
        <end position="823"/>
    </location>
</feature>
<evidence type="ECO:0000256" key="2">
    <source>
        <dbReference type="ARBA" id="ARBA00008575"/>
    </source>
</evidence>
<keyword evidence="4" id="KW-0812">Transmembrane</keyword>
<keyword evidence="5" id="KW-0547">Nucleotide-binding</keyword>
<keyword evidence="8" id="KW-0472">Membrane</keyword>
<dbReference type="GO" id="GO:0140359">
    <property type="term" value="F:ABC-type transporter activity"/>
    <property type="evidence" value="ECO:0007669"/>
    <property type="project" value="InterPro"/>
</dbReference>
<dbReference type="SUPFAM" id="SSF90123">
    <property type="entry name" value="ABC transporter transmembrane region"/>
    <property type="match status" value="1"/>
</dbReference>
<gene>
    <name evidence="11" type="ORF">MSPICULIGERA_LOCUS673</name>
</gene>
<keyword evidence="6" id="KW-0067">ATP-binding</keyword>
<keyword evidence="3" id="KW-0813">Transport</keyword>
<dbReference type="FunFam" id="3.40.50.300:FF:000636">
    <property type="entry name" value="ATP-binding cassette sub-family D member 3"/>
    <property type="match status" value="1"/>
</dbReference>
<evidence type="ECO:0000256" key="8">
    <source>
        <dbReference type="ARBA" id="ARBA00023136"/>
    </source>
</evidence>
<comment type="similarity">
    <text evidence="2">Belongs to the ABC transporter superfamily. ABCD family. Peroxisomal fatty acyl CoA transporter (TC 3.A.1.203) subfamily.</text>
</comment>
<dbReference type="PROSITE" id="PS50929">
    <property type="entry name" value="ABC_TM1F"/>
    <property type="match status" value="1"/>
</dbReference>
<feature type="non-terminal residue" evidence="11">
    <location>
        <position position="823"/>
    </location>
</feature>
<dbReference type="SMART" id="SM00382">
    <property type="entry name" value="AAA"/>
    <property type="match status" value="1"/>
</dbReference>
<dbReference type="Gene3D" id="3.40.50.300">
    <property type="entry name" value="P-loop containing nucleotide triphosphate hydrolases"/>
    <property type="match status" value="1"/>
</dbReference>
<dbReference type="GO" id="GO:0005324">
    <property type="term" value="F:long-chain fatty acid transmembrane transporter activity"/>
    <property type="evidence" value="ECO:0007669"/>
    <property type="project" value="TreeGrafter"/>
</dbReference>
<name>A0AA36C518_9BILA</name>
<dbReference type="InterPro" id="IPR003439">
    <property type="entry name" value="ABC_transporter-like_ATP-bd"/>
</dbReference>
<keyword evidence="7" id="KW-1133">Transmembrane helix</keyword>
<dbReference type="AlphaFoldDB" id="A0AA36C518"/>
<comment type="caution">
    <text evidence="11">The sequence shown here is derived from an EMBL/GenBank/DDBJ whole genome shotgun (WGS) entry which is preliminary data.</text>
</comment>
<dbReference type="GO" id="GO:0042760">
    <property type="term" value="P:very long-chain fatty acid catabolic process"/>
    <property type="evidence" value="ECO:0007669"/>
    <property type="project" value="TreeGrafter"/>
</dbReference>